<dbReference type="EC" id="2.4.2.21" evidence="4 10"/>
<dbReference type="GO" id="GO:0008939">
    <property type="term" value="F:nicotinate-nucleotide-dimethylbenzimidazole phosphoribosyltransferase activity"/>
    <property type="evidence" value="ECO:0007669"/>
    <property type="project" value="UniProtKB-UniRule"/>
</dbReference>
<dbReference type="InterPro" id="IPR036087">
    <property type="entry name" value="Nict_dMeBzImd_PRibTrfase_sf"/>
</dbReference>
<dbReference type="NCBIfam" id="NF000996">
    <property type="entry name" value="PRK00105.1"/>
    <property type="match status" value="1"/>
</dbReference>
<accession>A0A371PUA5</accession>
<evidence type="ECO:0000256" key="6">
    <source>
        <dbReference type="ARBA" id="ARBA00022573"/>
    </source>
</evidence>
<dbReference type="AlphaFoldDB" id="A0A371PUA5"/>
<proteinExistence type="inferred from homology"/>
<dbReference type="PANTHER" id="PTHR43463">
    <property type="entry name" value="NICOTINATE-NUCLEOTIDE--DIMETHYLBENZIMIDAZOLE PHOSPHORIBOSYLTRANSFERASE"/>
    <property type="match status" value="1"/>
</dbReference>
<dbReference type="InterPro" id="IPR023195">
    <property type="entry name" value="Nict_dMeBzImd_PRibTrfase_N"/>
</dbReference>
<comment type="caution">
    <text evidence="11">The sequence shown here is derived from an EMBL/GenBank/DDBJ whole genome shotgun (WGS) entry which is preliminary data.</text>
</comment>
<keyword evidence="6" id="KW-0169">Cobalamin biosynthesis</keyword>
<keyword evidence="7 11" id="KW-0328">Glycosyltransferase</keyword>
<keyword evidence="12" id="KW-1185">Reference proteome</keyword>
<dbReference type="NCBIfam" id="TIGR03160">
    <property type="entry name" value="cobT_DBIPRT"/>
    <property type="match status" value="1"/>
</dbReference>
<dbReference type="EMBL" id="QUAC01000367">
    <property type="protein sequence ID" value="REK86047.1"/>
    <property type="molecule type" value="Genomic_DNA"/>
</dbReference>
<evidence type="ECO:0000256" key="9">
    <source>
        <dbReference type="ARBA" id="ARBA00047340"/>
    </source>
</evidence>
<dbReference type="UniPathway" id="UPA00061">
    <property type="reaction ID" value="UER00516"/>
</dbReference>
<name>A0A371PUA5_STRIH</name>
<dbReference type="RefSeq" id="WP_128511075.1">
    <property type="nucleotide sequence ID" value="NZ_QUAC01000367.1"/>
</dbReference>
<dbReference type="InterPro" id="IPR003200">
    <property type="entry name" value="Nict_dMeBzImd_PRibTrfase"/>
</dbReference>
<evidence type="ECO:0000256" key="2">
    <source>
        <dbReference type="ARBA" id="ARBA00005049"/>
    </source>
</evidence>
<comment type="pathway">
    <text evidence="2">Nucleoside biosynthesis; alpha-ribazole biosynthesis; alpha-ribazole from 5,6-dimethylbenzimidazole: step 1/2.</text>
</comment>
<dbReference type="CDD" id="cd02439">
    <property type="entry name" value="DMB-PRT_CobT"/>
    <property type="match status" value="1"/>
</dbReference>
<comment type="catalytic activity">
    <reaction evidence="9">
        <text>5,6-dimethylbenzimidazole + nicotinate beta-D-ribonucleotide = alpha-ribazole 5'-phosphate + nicotinate + H(+)</text>
        <dbReference type="Rhea" id="RHEA:11196"/>
        <dbReference type="ChEBI" id="CHEBI:15378"/>
        <dbReference type="ChEBI" id="CHEBI:15890"/>
        <dbReference type="ChEBI" id="CHEBI:32544"/>
        <dbReference type="ChEBI" id="CHEBI:57502"/>
        <dbReference type="ChEBI" id="CHEBI:57918"/>
        <dbReference type="EC" id="2.4.2.21"/>
    </reaction>
</comment>
<dbReference type="GO" id="GO:0009236">
    <property type="term" value="P:cobalamin biosynthetic process"/>
    <property type="evidence" value="ECO:0007669"/>
    <property type="project" value="UniProtKB-UniRule"/>
</dbReference>
<dbReference type="SUPFAM" id="SSF52733">
    <property type="entry name" value="Nicotinate mononucleotide:5,6-dimethylbenzimidazole phosphoribosyltransferase (CobT)"/>
    <property type="match status" value="1"/>
</dbReference>
<evidence type="ECO:0000256" key="10">
    <source>
        <dbReference type="NCBIfam" id="TIGR03160"/>
    </source>
</evidence>
<comment type="similarity">
    <text evidence="3">Belongs to the CobT family.</text>
</comment>
<evidence type="ECO:0000313" key="12">
    <source>
        <dbReference type="Proteomes" id="UP000262477"/>
    </source>
</evidence>
<evidence type="ECO:0000256" key="1">
    <source>
        <dbReference type="ARBA" id="ARBA00002197"/>
    </source>
</evidence>
<dbReference type="Proteomes" id="UP000262477">
    <property type="component" value="Unassembled WGS sequence"/>
</dbReference>
<dbReference type="Gene3D" id="3.40.50.10210">
    <property type="match status" value="1"/>
</dbReference>
<organism evidence="11 12">
    <name type="scientific">Streptomyces inhibens</name>
    <dbReference type="NCBI Taxonomy" id="2293571"/>
    <lineage>
        <taxon>Bacteria</taxon>
        <taxon>Bacillati</taxon>
        <taxon>Actinomycetota</taxon>
        <taxon>Actinomycetes</taxon>
        <taxon>Kitasatosporales</taxon>
        <taxon>Streptomycetaceae</taxon>
        <taxon>Streptomyces</taxon>
    </lineage>
</organism>
<evidence type="ECO:0000256" key="7">
    <source>
        <dbReference type="ARBA" id="ARBA00022676"/>
    </source>
</evidence>
<sequence>MSALNLDDFAHLIERPDGGVRRDAEERRARLAVPPGALGRLDELGEWLAAAQQQVPVRPIERARVLLFAGDHGVAELGVSARPAGGTKDLVRAVLDGASPAAVLARGAGAQLRVVDMAVDCDPKELPEEVTRYRVRRGSGRIDVEDALTAEEAEAAFRAGMAIADEEADAGTDLVVLGDLSVGGTTAASTLIAALCGTDASVVTGRGGAPIDDLAWMRKCAAIRDALRRARPVLGDQLELLAASGGADLTAITGFLLQSAVRRTPVILDGVVSAACALVAQRVAFRAPDWWVAGQASGEPAQAKALDRIALNPLLDHGVTAGEGTGALLALPLVQAAAALAAELPVRD</sequence>
<reference evidence="11 12" key="1">
    <citation type="submission" date="2018-08" db="EMBL/GenBank/DDBJ databases">
        <title>Streptomyces NEAU-D10 sp. nov., a novel Actinomycete isolated from soil.</title>
        <authorList>
            <person name="Jin L."/>
        </authorList>
    </citation>
    <scope>NUCLEOTIDE SEQUENCE [LARGE SCALE GENOMIC DNA]</scope>
    <source>
        <strain evidence="11 12">NEAU-D10</strain>
    </source>
</reference>
<gene>
    <name evidence="11" type="primary">cobT</name>
    <name evidence="11" type="ORF">DY245_34725</name>
</gene>
<evidence type="ECO:0000256" key="8">
    <source>
        <dbReference type="ARBA" id="ARBA00022679"/>
    </source>
</evidence>
<dbReference type="Gene3D" id="1.10.1610.10">
    <property type="match status" value="1"/>
</dbReference>
<dbReference type="OrthoDB" id="9781491at2"/>
<keyword evidence="8 11" id="KW-0808">Transferase</keyword>
<evidence type="ECO:0000256" key="4">
    <source>
        <dbReference type="ARBA" id="ARBA00011991"/>
    </source>
</evidence>
<evidence type="ECO:0000313" key="11">
    <source>
        <dbReference type="EMBL" id="REK86047.1"/>
    </source>
</evidence>
<dbReference type="PANTHER" id="PTHR43463:SF1">
    <property type="entry name" value="NICOTINATE-NUCLEOTIDE--DIMETHYLBENZIMIDAZOLE PHOSPHORIBOSYLTRANSFERASE"/>
    <property type="match status" value="1"/>
</dbReference>
<comment type="function">
    <text evidence="1">Catalyzes the synthesis of alpha-ribazole-5'-phosphate from nicotinate mononucleotide (NAMN) and 5,6-dimethylbenzimidazole (DMB).</text>
</comment>
<protein>
    <recommendedName>
        <fullName evidence="5 10">Nicotinate-nucleotide--dimethylbenzimidazole phosphoribosyltransferase</fullName>
        <ecNumber evidence="4 10">2.4.2.21</ecNumber>
    </recommendedName>
</protein>
<evidence type="ECO:0000256" key="5">
    <source>
        <dbReference type="ARBA" id="ARBA00015486"/>
    </source>
</evidence>
<dbReference type="Pfam" id="PF02277">
    <property type="entry name" value="DBI_PRT"/>
    <property type="match status" value="1"/>
</dbReference>
<dbReference type="InterPro" id="IPR017846">
    <property type="entry name" value="Nict_dMeBzImd_PRibTrfase_bact"/>
</dbReference>
<evidence type="ECO:0000256" key="3">
    <source>
        <dbReference type="ARBA" id="ARBA00007110"/>
    </source>
</evidence>